<name>A0AAE1DQN6_9GAST</name>
<feature type="compositionally biased region" description="Basic and acidic residues" evidence="4">
    <location>
        <begin position="697"/>
        <end position="706"/>
    </location>
</feature>
<feature type="region of interest" description="Disordered" evidence="4">
    <location>
        <begin position="633"/>
        <end position="660"/>
    </location>
</feature>
<feature type="domain" description="Lunapark zinc ribbon" evidence="5">
    <location>
        <begin position="290"/>
        <end position="339"/>
    </location>
</feature>
<dbReference type="GO" id="GO:0098826">
    <property type="term" value="C:endoplasmic reticulum tubular network membrane"/>
    <property type="evidence" value="ECO:0007669"/>
    <property type="project" value="UniProtKB-UniRule"/>
</dbReference>
<keyword evidence="2" id="KW-0479">Metal-binding</keyword>
<feature type="compositionally biased region" description="Polar residues" evidence="4">
    <location>
        <begin position="707"/>
        <end position="717"/>
    </location>
</feature>
<feature type="compositionally biased region" description="Acidic residues" evidence="4">
    <location>
        <begin position="570"/>
        <end position="585"/>
    </location>
</feature>
<feature type="compositionally biased region" description="Acidic residues" evidence="4">
    <location>
        <begin position="373"/>
        <end position="387"/>
    </location>
</feature>
<feature type="compositionally biased region" description="Basic and acidic residues" evidence="4">
    <location>
        <begin position="504"/>
        <end position="519"/>
    </location>
</feature>
<dbReference type="AlphaFoldDB" id="A0AAE1DQN6"/>
<keyword evidence="3" id="KW-0175">Coiled coil</keyword>
<evidence type="ECO:0000256" key="3">
    <source>
        <dbReference type="SAM" id="Coils"/>
    </source>
</evidence>
<feature type="compositionally biased region" description="Polar residues" evidence="4">
    <location>
        <begin position="425"/>
        <end position="447"/>
    </location>
</feature>
<dbReference type="GO" id="GO:0008270">
    <property type="term" value="F:zinc ion binding"/>
    <property type="evidence" value="ECO:0007669"/>
    <property type="project" value="UniProtKB-KW"/>
</dbReference>
<dbReference type="InterPro" id="IPR019273">
    <property type="entry name" value="Lunapark_Znf"/>
</dbReference>
<keyword evidence="2" id="KW-0256">Endoplasmic reticulum</keyword>
<comment type="domain">
    <text evidence="2">The C4-type zinc finger motif is necessary both for its ER three-way tubular junction localization and formation.</text>
</comment>
<dbReference type="InterPro" id="IPR040115">
    <property type="entry name" value="Lnp"/>
</dbReference>
<dbReference type="Pfam" id="PF10058">
    <property type="entry name" value="Zn_ribbon_10"/>
    <property type="match status" value="1"/>
</dbReference>
<feature type="compositionally biased region" description="Polar residues" evidence="4">
    <location>
        <begin position="185"/>
        <end position="198"/>
    </location>
</feature>
<evidence type="ECO:0000256" key="1">
    <source>
        <dbReference type="ARBA" id="ARBA00009940"/>
    </source>
</evidence>
<dbReference type="GO" id="GO:0071788">
    <property type="term" value="P:endoplasmic reticulum tubular network maintenance"/>
    <property type="evidence" value="ECO:0007669"/>
    <property type="project" value="UniProtKB-UniRule"/>
</dbReference>
<dbReference type="PANTHER" id="PTHR22166">
    <property type="entry name" value="ENDOPLASMIC RETICULUM JUNCTION FORMATION PROTEIN LUNAPARK"/>
    <property type="match status" value="1"/>
</dbReference>
<comment type="subcellular location">
    <subcellularLocation>
        <location evidence="2">Endoplasmic reticulum membrane</location>
        <topology evidence="2">Multi-pass membrane protein</topology>
    </subcellularLocation>
</comment>
<organism evidence="6 7">
    <name type="scientific">Elysia crispata</name>
    <name type="common">lettuce slug</name>
    <dbReference type="NCBI Taxonomy" id="231223"/>
    <lineage>
        <taxon>Eukaryota</taxon>
        <taxon>Metazoa</taxon>
        <taxon>Spiralia</taxon>
        <taxon>Lophotrochozoa</taxon>
        <taxon>Mollusca</taxon>
        <taxon>Gastropoda</taxon>
        <taxon>Heterobranchia</taxon>
        <taxon>Euthyneura</taxon>
        <taxon>Panpulmonata</taxon>
        <taxon>Sacoglossa</taxon>
        <taxon>Placobranchoidea</taxon>
        <taxon>Plakobranchidae</taxon>
        <taxon>Elysia</taxon>
    </lineage>
</organism>
<feature type="compositionally biased region" description="Basic and acidic residues" evidence="4">
    <location>
        <begin position="479"/>
        <end position="495"/>
    </location>
</feature>
<feature type="coiled-coil region" evidence="3">
    <location>
        <begin position="11"/>
        <end position="38"/>
    </location>
</feature>
<feature type="region of interest" description="Disordered" evidence="4">
    <location>
        <begin position="564"/>
        <end position="603"/>
    </location>
</feature>
<gene>
    <name evidence="6" type="ORF">RRG08_035186</name>
</gene>
<feature type="compositionally biased region" description="Polar residues" evidence="4">
    <location>
        <begin position="526"/>
        <end position="540"/>
    </location>
</feature>
<accession>A0AAE1DQN6</accession>
<keyword evidence="2" id="KW-1133">Transmembrane helix</keyword>
<keyword evidence="2" id="KW-0812">Transmembrane</keyword>
<comment type="caution">
    <text evidence="2">Lacks conserved residue(s) required for the propagation of feature annotation.</text>
</comment>
<feature type="region of interest" description="Disordered" evidence="4">
    <location>
        <begin position="150"/>
        <end position="286"/>
    </location>
</feature>
<keyword evidence="7" id="KW-1185">Reference proteome</keyword>
<feature type="compositionally biased region" description="Polar residues" evidence="4">
    <location>
        <begin position="392"/>
        <end position="403"/>
    </location>
</feature>
<comment type="similarity">
    <text evidence="1 2">Belongs to the lunapark family.</text>
</comment>
<feature type="transmembrane region" description="Helical" evidence="2">
    <location>
        <begin position="42"/>
        <end position="66"/>
    </location>
</feature>
<dbReference type="PANTHER" id="PTHR22166:SF12">
    <property type="entry name" value="ENDOPLASMIC RETICULUM JUNCTION FORMATION PROTEIN LUNAPARK"/>
    <property type="match status" value="1"/>
</dbReference>
<dbReference type="GO" id="GO:1903373">
    <property type="term" value="P:positive regulation of endoplasmic reticulum tubular network organization"/>
    <property type="evidence" value="ECO:0007669"/>
    <property type="project" value="UniProtKB-UniRule"/>
</dbReference>
<feature type="compositionally biased region" description="Pro residues" evidence="4">
    <location>
        <begin position="202"/>
        <end position="214"/>
    </location>
</feature>
<comment type="caution">
    <text evidence="6">The sequence shown here is derived from an EMBL/GenBank/DDBJ whole genome shotgun (WGS) entry which is preliminary data.</text>
</comment>
<feature type="compositionally biased region" description="Low complexity" evidence="4">
    <location>
        <begin position="235"/>
        <end position="259"/>
    </location>
</feature>
<sequence>MGLLISRFRSKKSTIEILENIDKDINRLQKNRKQNQERQKKIVTSLLIYSIAAYILSAIIFFVYYFPDTWKLRFLYSLPLLIFPLLIWGLKKLLHWYFVKRIASNDGELLKLREQKKQILEDVMETETYKKAKEILEKFDPVRFRKLEALPEGGTSPSGPGGTPGTVIHQRSGGVRPVAPRAGLVQQQRQVTARTPVSTPRMPVPQPRPMPAPTPVKTSTPYPVTPNLPPRYPVGQPSSAGQPQASSVSRQPPQQQQQQMGSTPVIPRGYAMPPGPPMPRTILPQQRGTMDRIMDYLVGDGPENRYALICQFCYSHNGMALKEEFEYLTFRCCYCYQVNPARKQRPMAPRLEFFAPRGRNFNTDSQGSAASDEGSDDEEDGDSEGEEGENRSPATRSDNNVQARQEALGRGRGDMKRSVRDSAAVTVNRSSNAIATSNTVKNPSTPSKPGDKQQRPIPPQPIPGPQGQKRFSGVGTKDAAAKKKDDGADKSEITAKPKTSSKLFETEGKTHCESLEKSESSVVKSGTQGQKMEQMKSQGSVERGSHCEVVHNDASINSDITTAPSFVSADGEDNSDIPFVDEGEDNLQMSDGPTNEDMLSFVSGNTDDQMETYTSIPFEIDMKSSLSTSLAEQGNFLDSPRDGICQSPQDTCEGGGPTLSQEIRDSVQSLLSPSTMAAVSDDRDGKSSQHWEDHVFTSLESKEQDHTIATSSIQPSE</sequence>
<evidence type="ECO:0000313" key="6">
    <source>
        <dbReference type="EMBL" id="KAK3779192.1"/>
    </source>
</evidence>
<proteinExistence type="inferred from homology"/>
<evidence type="ECO:0000259" key="5">
    <source>
        <dbReference type="Pfam" id="PF10058"/>
    </source>
</evidence>
<reference evidence="6" key="1">
    <citation type="journal article" date="2023" name="G3 (Bethesda)">
        <title>A reference genome for the long-term kleptoplast-retaining sea slug Elysia crispata morphotype clarki.</title>
        <authorList>
            <person name="Eastman K.E."/>
            <person name="Pendleton A.L."/>
            <person name="Shaikh M.A."/>
            <person name="Suttiyut T."/>
            <person name="Ogas R."/>
            <person name="Tomko P."/>
            <person name="Gavelis G."/>
            <person name="Widhalm J.R."/>
            <person name="Wisecaver J.H."/>
        </authorList>
    </citation>
    <scope>NUCLEOTIDE SEQUENCE</scope>
    <source>
        <strain evidence="6">ECLA1</strain>
    </source>
</reference>
<dbReference type="EMBL" id="JAWDGP010002870">
    <property type="protein sequence ID" value="KAK3779192.1"/>
    <property type="molecule type" value="Genomic_DNA"/>
</dbReference>
<feature type="region of interest" description="Disordered" evidence="4">
    <location>
        <begin position="697"/>
        <end position="717"/>
    </location>
</feature>
<protein>
    <recommendedName>
        <fullName evidence="2">Endoplasmic reticulum junction formation protein lunapark</fullName>
    </recommendedName>
</protein>
<keyword evidence="2" id="KW-0862">Zinc</keyword>
<keyword evidence="2" id="KW-0472">Membrane</keyword>
<feature type="compositionally biased region" description="Basic and acidic residues" evidence="4">
    <location>
        <begin position="407"/>
        <end position="420"/>
    </location>
</feature>
<evidence type="ECO:0000313" key="7">
    <source>
        <dbReference type="Proteomes" id="UP001283361"/>
    </source>
</evidence>
<dbReference type="Proteomes" id="UP001283361">
    <property type="component" value="Unassembled WGS sequence"/>
</dbReference>
<comment type="function">
    <text evidence="2">Plays a role in determining ER morphology.</text>
</comment>
<feature type="compositionally biased region" description="Pro residues" evidence="4">
    <location>
        <begin position="223"/>
        <end position="232"/>
    </location>
</feature>
<feature type="region of interest" description="Disordered" evidence="4">
    <location>
        <begin position="355"/>
        <end position="545"/>
    </location>
</feature>
<evidence type="ECO:0000256" key="2">
    <source>
        <dbReference type="RuleBase" id="RU367073"/>
    </source>
</evidence>
<evidence type="ECO:0000256" key="4">
    <source>
        <dbReference type="SAM" id="MobiDB-lite"/>
    </source>
</evidence>
<keyword evidence="2" id="KW-0863">Zinc-finger</keyword>